<accession>A0ABT4BQH1</accession>
<organism evidence="1 2">
    <name type="scientific">Caproiciproducens galactitolivorans</name>
    <dbReference type="NCBI Taxonomy" id="642589"/>
    <lineage>
        <taxon>Bacteria</taxon>
        <taxon>Bacillati</taxon>
        <taxon>Bacillota</taxon>
        <taxon>Clostridia</taxon>
        <taxon>Eubacteriales</taxon>
        <taxon>Acutalibacteraceae</taxon>
        <taxon>Caproiciproducens</taxon>
    </lineage>
</organism>
<gene>
    <name evidence="1" type="ORF">OUY18_02295</name>
</gene>
<dbReference type="RefSeq" id="WP_268057093.1">
    <property type="nucleotide sequence ID" value="NZ_JAPOHA010000002.1"/>
</dbReference>
<reference evidence="1 2" key="1">
    <citation type="submission" date="2022-11" db="EMBL/GenBank/DDBJ databases">
        <authorList>
            <person name="Caiyu Z."/>
        </authorList>
    </citation>
    <scope>NUCLEOTIDE SEQUENCE [LARGE SCALE GENOMIC DNA]</scope>
    <source>
        <strain evidence="1 2">YR-4</strain>
    </source>
</reference>
<dbReference type="NCBIfam" id="NF045650">
    <property type="entry name" value="CD1247_Nterm"/>
    <property type="match status" value="1"/>
</dbReference>
<evidence type="ECO:0000313" key="1">
    <source>
        <dbReference type="EMBL" id="MCY1713085.1"/>
    </source>
</evidence>
<dbReference type="EMBL" id="JAPOHA010000002">
    <property type="protein sequence ID" value="MCY1713085.1"/>
    <property type="molecule type" value="Genomic_DNA"/>
</dbReference>
<evidence type="ECO:0008006" key="3">
    <source>
        <dbReference type="Google" id="ProtNLM"/>
    </source>
</evidence>
<dbReference type="InterPro" id="IPR054688">
    <property type="entry name" value="CD1247_N"/>
</dbReference>
<comment type="caution">
    <text evidence="1">The sequence shown here is derived from an EMBL/GenBank/DDBJ whole genome shotgun (WGS) entry which is preliminary data.</text>
</comment>
<proteinExistence type="predicted"/>
<evidence type="ECO:0000313" key="2">
    <source>
        <dbReference type="Proteomes" id="UP001082703"/>
    </source>
</evidence>
<dbReference type="Proteomes" id="UP001082703">
    <property type="component" value="Unassembled WGS sequence"/>
</dbReference>
<sequence length="137" mass="15534">MTNKEKVSYIRGLAEGLELDESKKEVKVINAIIDLLDDMALSISEMQDSFDDMTDQLDAVDEDLGSLEEDFYEDEEDEEDDGECYYEVTCPNCQETICLSEDIIEDGQMDCPNCGETLEFDLDEDCCDCGCEDCDHE</sequence>
<keyword evidence="2" id="KW-1185">Reference proteome</keyword>
<protein>
    <recommendedName>
        <fullName evidence="3">TFIIB-type domain-containing protein</fullName>
    </recommendedName>
</protein>
<name>A0ABT4BQH1_9FIRM</name>